<keyword evidence="1" id="KW-1133">Transmembrane helix</keyword>
<keyword evidence="1" id="KW-0472">Membrane</keyword>
<accession>A0ABW5JH85</accession>
<evidence type="ECO:0000313" key="3">
    <source>
        <dbReference type="EMBL" id="MFD2530899.1"/>
    </source>
</evidence>
<feature type="transmembrane region" description="Helical" evidence="1">
    <location>
        <begin position="188"/>
        <end position="207"/>
    </location>
</feature>
<gene>
    <name evidence="3" type="ORF">ACFSVN_00385</name>
</gene>
<feature type="transmembrane region" description="Helical" evidence="1">
    <location>
        <begin position="16"/>
        <end position="36"/>
    </location>
</feature>
<protein>
    <submittedName>
        <fullName evidence="3">CPBP family intramembrane glutamic endopeptidase</fullName>
        <ecNumber evidence="3">3.4.-.-</ecNumber>
    </submittedName>
</protein>
<name>A0ABW5JH85_9BACT</name>
<feature type="domain" description="CAAX prenyl protease 2/Lysostaphin resistance protein A-like" evidence="2">
    <location>
        <begin position="123"/>
        <end position="224"/>
    </location>
</feature>
<sequence length="309" mass="34680">MTNPFYNPDEQRLRSLFRVLLFIFLFSIAVSIPFLIPFEPVQFIGQSVMTLGLFYMMFRFVDQRAWRDSGLIMTKTWIKECLMGVAIAGTAMGLIFLSLWLTEGLEVTGYGWDRNGQSFWMVPLFYFFIRMASVGFYEEVMARGYLIPNIIEGFTFGNITPQKAAVIAVIISSSIFGILHASNPNASVTAVINIIFAGVMLAVPYLITGRLALSIGLHFSWNFFQGGVFGFRVSGMEFRHSIIQIQQGGPEWWTGGAFGPEAGLIGIFGMLFILGLSILYLKRTGVKLGYAENFRTAFQKEEISEESTN</sequence>
<feature type="transmembrane region" description="Helical" evidence="1">
    <location>
        <begin position="120"/>
        <end position="137"/>
    </location>
</feature>
<dbReference type="Pfam" id="PF02517">
    <property type="entry name" value="Rce1-like"/>
    <property type="match status" value="1"/>
</dbReference>
<keyword evidence="3" id="KW-0378">Hydrolase</keyword>
<proteinExistence type="predicted"/>
<dbReference type="InterPro" id="IPR003675">
    <property type="entry name" value="Rce1/LyrA-like_dom"/>
</dbReference>
<reference evidence="4" key="1">
    <citation type="journal article" date="2019" name="Int. J. Syst. Evol. Microbiol.">
        <title>The Global Catalogue of Microorganisms (GCM) 10K type strain sequencing project: providing services to taxonomists for standard genome sequencing and annotation.</title>
        <authorList>
            <consortium name="The Broad Institute Genomics Platform"/>
            <consortium name="The Broad Institute Genome Sequencing Center for Infectious Disease"/>
            <person name="Wu L."/>
            <person name="Ma J."/>
        </authorList>
    </citation>
    <scope>NUCLEOTIDE SEQUENCE [LARGE SCALE GENOMIC DNA]</scope>
    <source>
        <strain evidence="4">KCTC 52042</strain>
    </source>
</reference>
<evidence type="ECO:0000313" key="4">
    <source>
        <dbReference type="Proteomes" id="UP001597460"/>
    </source>
</evidence>
<dbReference type="PANTHER" id="PTHR39430:SF1">
    <property type="entry name" value="PROTEASE"/>
    <property type="match status" value="1"/>
</dbReference>
<feature type="transmembrane region" description="Helical" evidence="1">
    <location>
        <begin position="42"/>
        <end position="61"/>
    </location>
</feature>
<feature type="transmembrane region" description="Helical" evidence="1">
    <location>
        <begin position="262"/>
        <end position="281"/>
    </location>
</feature>
<feature type="transmembrane region" description="Helical" evidence="1">
    <location>
        <begin position="81"/>
        <end position="100"/>
    </location>
</feature>
<dbReference type="PANTHER" id="PTHR39430">
    <property type="entry name" value="MEMBRANE-ASSOCIATED PROTEASE-RELATED"/>
    <property type="match status" value="1"/>
</dbReference>
<keyword evidence="1" id="KW-0812">Transmembrane</keyword>
<comment type="caution">
    <text evidence="3">The sequence shown here is derived from an EMBL/GenBank/DDBJ whole genome shotgun (WGS) entry which is preliminary data.</text>
</comment>
<keyword evidence="4" id="KW-1185">Reference proteome</keyword>
<dbReference type="EC" id="3.4.-.-" evidence="3"/>
<evidence type="ECO:0000256" key="1">
    <source>
        <dbReference type="SAM" id="Phobius"/>
    </source>
</evidence>
<dbReference type="GO" id="GO:0016787">
    <property type="term" value="F:hydrolase activity"/>
    <property type="evidence" value="ECO:0007669"/>
    <property type="project" value="UniProtKB-KW"/>
</dbReference>
<dbReference type="Proteomes" id="UP001597460">
    <property type="component" value="Unassembled WGS sequence"/>
</dbReference>
<organism evidence="3 4">
    <name type="scientific">Gracilimonas halophila</name>
    <dbReference type="NCBI Taxonomy" id="1834464"/>
    <lineage>
        <taxon>Bacteria</taxon>
        <taxon>Pseudomonadati</taxon>
        <taxon>Balneolota</taxon>
        <taxon>Balneolia</taxon>
        <taxon>Balneolales</taxon>
        <taxon>Balneolaceae</taxon>
        <taxon>Gracilimonas</taxon>
    </lineage>
</organism>
<evidence type="ECO:0000259" key="2">
    <source>
        <dbReference type="Pfam" id="PF02517"/>
    </source>
</evidence>
<dbReference type="EMBL" id="JBHULI010000001">
    <property type="protein sequence ID" value="MFD2530899.1"/>
    <property type="molecule type" value="Genomic_DNA"/>
</dbReference>